<gene>
    <name evidence="2" type="ORF">H0A36_17605</name>
</gene>
<proteinExistence type="predicted"/>
<feature type="coiled-coil region" evidence="1">
    <location>
        <begin position="69"/>
        <end position="120"/>
    </location>
</feature>
<accession>A0A853I363</accession>
<comment type="caution">
    <text evidence="2">The sequence shown here is derived from an EMBL/GenBank/DDBJ whole genome shotgun (WGS) entry which is preliminary data.</text>
</comment>
<dbReference type="PROSITE" id="PS51257">
    <property type="entry name" value="PROKAR_LIPOPROTEIN"/>
    <property type="match status" value="1"/>
</dbReference>
<organism evidence="2 3">
    <name type="scientific">Spartinivicinus marinus</name>
    <dbReference type="NCBI Taxonomy" id="2994442"/>
    <lineage>
        <taxon>Bacteria</taxon>
        <taxon>Pseudomonadati</taxon>
        <taxon>Pseudomonadota</taxon>
        <taxon>Gammaproteobacteria</taxon>
        <taxon>Oceanospirillales</taxon>
        <taxon>Zooshikellaceae</taxon>
        <taxon>Spartinivicinus</taxon>
    </lineage>
</organism>
<sequence length="212" mass="23511">MNYKLSMVWLMSSACLVSGCSEQSVEANPAPTPEYAELSQLTQVKNALDDVTVGVAQLKQQEGSHQAQLKTVDNALQHLEQTVTTAENHLGTLRADLTSLSKKIEAFESVKSRLEALENQEKLHAKAATQPTPTIVKKTYRAPRYSFPYQVSAIDRWGDAHYVGVMTPGGVQMVQVGSVINQWVVSSVNMQQMQVTFIHQRNGQRVKRSVKL</sequence>
<dbReference type="Proteomes" id="UP000569732">
    <property type="component" value="Unassembled WGS sequence"/>
</dbReference>
<dbReference type="RefSeq" id="WP_180569856.1">
    <property type="nucleotide sequence ID" value="NZ_JACCKB010000030.1"/>
</dbReference>
<keyword evidence="1" id="KW-0175">Coiled coil</keyword>
<evidence type="ECO:0000313" key="3">
    <source>
        <dbReference type="Proteomes" id="UP000569732"/>
    </source>
</evidence>
<dbReference type="Gene3D" id="1.20.5.340">
    <property type="match status" value="1"/>
</dbReference>
<evidence type="ECO:0000256" key="1">
    <source>
        <dbReference type="SAM" id="Coils"/>
    </source>
</evidence>
<keyword evidence="3" id="KW-1185">Reference proteome</keyword>
<dbReference type="AlphaFoldDB" id="A0A853I363"/>
<evidence type="ECO:0000313" key="2">
    <source>
        <dbReference type="EMBL" id="NYZ67833.1"/>
    </source>
</evidence>
<name>A0A853I363_9GAMM</name>
<protein>
    <submittedName>
        <fullName evidence="2">Uncharacterized protein</fullName>
    </submittedName>
</protein>
<reference evidence="2 3" key="1">
    <citation type="submission" date="2020-07" db="EMBL/GenBank/DDBJ databases">
        <title>Endozoicomonas sp. nov., isolated from sediment.</title>
        <authorList>
            <person name="Gu T."/>
        </authorList>
    </citation>
    <scope>NUCLEOTIDE SEQUENCE [LARGE SCALE GENOMIC DNA]</scope>
    <source>
        <strain evidence="2 3">SM1973</strain>
    </source>
</reference>
<dbReference type="SUPFAM" id="SSF57997">
    <property type="entry name" value="Tropomyosin"/>
    <property type="match status" value="1"/>
</dbReference>
<dbReference type="EMBL" id="JACCKB010000030">
    <property type="protein sequence ID" value="NYZ67833.1"/>
    <property type="molecule type" value="Genomic_DNA"/>
</dbReference>